<protein>
    <submittedName>
        <fullName evidence="1">Uncharacterized protein</fullName>
    </submittedName>
</protein>
<dbReference type="HOGENOM" id="CLU_2007728_0_0_1"/>
<accession>B8AK83</accession>
<sequence>MKNSFADLEDDNEVGLGMKSRRIYGGHHVHQEELMFGHLRKLELAESQQEAAWSFERRTSLCGWTTTVVAGSEAGRGGRARRREWRSGGAVDLGVGGVERCTRRSGRVEAIAMGDALILQLQWR</sequence>
<dbReference type="Gramene" id="BGIOSGA013578-TA">
    <property type="protein sequence ID" value="BGIOSGA013578-PA"/>
    <property type="gene ID" value="BGIOSGA013578"/>
</dbReference>
<gene>
    <name evidence="1" type="ORF">OsI_13548</name>
</gene>
<name>B8AK83_ORYSI</name>
<evidence type="ECO:0000313" key="1">
    <source>
        <dbReference type="EMBL" id="EEC76201.1"/>
    </source>
</evidence>
<evidence type="ECO:0000313" key="2">
    <source>
        <dbReference type="Proteomes" id="UP000007015"/>
    </source>
</evidence>
<organism evidence="1 2">
    <name type="scientific">Oryza sativa subsp. indica</name>
    <name type="common">Rice</name>
    <dbReference type="NCBI Taxonomy" id="39946"/>
    <lineage>
        <taxon>Eukaryota</taxon>
        <taxon>Viridiplantae</taxon>
        <taxon>Streptophyta</taxon>
        <taxon>Embryophyta</taxon>
        <taxon>Tracheophyta</taxon>
        <taxon>Spermatophyta</taxon>
        <taxon>Magnoliopsida</taxon>
        <taxon>Liliopsida</taxon>
        <taxon>Poales</taxon>
        <taxon>Poaceae</taxon>
        <taxon>BOP clade</taxon>
        <taxon>Oryzoideae</taxon>
        <taxon>Oryzeae</taxon>
        <taxon>Oryzinae</taxon>
        <taxon>Oryza</taxon>
        <taxon>Oryza sativa</taxon>
    </lineage>
</organism>
<dbReference type="AlphaFoldDB" id="B8AK83"/>
<dbReference type="EMBL" id="CM000128">
    <property type="protein sequence ID" value="EEC76201.1"/>
    <property type="molecule type" value="Genomic_DNA"/>
</dbReference>
<keyword evidence="2" id="KW-1185">Reference proteome</keyword>
<dbReference type="Proteomes" id="UP000007015">
    <property type="component" value="Chromosome 3"/>
</dbReference>
<reference evidence="1 2" key="1">
    <citation type="journal article" date="2005" name="PLoS Biol.">
        <title>The genomes of Oryza sativa: a history of duplications.</title>
        <authorList>
            <person name="Yu J."/>
            <person name="Wang J."/>
            <person name="Lin W."/>
            <person name="Li S."/>
            <person name="Li H."/>
            <person name="Zhou J."/>
            <person name="Ni P."/>
            <person name="Dong W."/>
            <person name="Hu S."/>
            <person name="Zeng C."/>
            <person name="Zhang J."/>
            <person name="Zhang Y."/>
            <person name="Li R."/>
            <person name="Xu Z."/>
            <person name="Li S."/>
            <person name="Li X."/>
            <person name="Zheng H."/>
            <person name="Cong L."/>
            <person name="Lin L."/>
            <person name="Yin J."/>
            <person name="Geng J."/>
            <person name="Li G."/>
            <person name="Shi J."/>
            <person name="Liu J."/>
            <person name="Lv H."/>
            <person name="Li J."/>
            <person name="Wang J."/>
            <person name="Deng Y."/>
            <person name="Ran L."/>
            <person name="Shi X."/>
            <person name="Wang X."/>
            <person name="Wu Q."/>
            <person name="Li C."/>
            <person name="Ren X."/>
            <person name="Wang J."/>
            <person name="Wang X."/>
            <person name="Li D."/>
            <person name="Liu D."/>
            <person name="Zhang X."/>
            <person name="Ji Z."/>
            <person name="Zhao W."/>
            <person name="Sun Y."/>
            <person name="Zhang Z."/>
            <person name="Bao J."/>
            <person name="Han Y."/>
            <person name="Dong L."/>
            <person name="Ji J."/>
            <person name="Chen P."/>
            <person name="Wu S."/>
            <person name="Liu J."/>
            <person name="Xiao Y."/>
            <person name="Bu D."/>
            <person name="Tan J."/>
            <person name="Yang L."/>
            <person name="Ye C."/>
            <person name="Zhang J."/>
            <person name="Xu J."/>
            <person name="Zhou Y."/>
            <person name="Yu Y."/>
            <person name="Zhang B."/>
            <person name="Zhuang S."/>
            <person name="Wei H."/>
            <person name="Liu B."/>
            <person name="Lei M."/>
            <person name="Yu H."/>
            <person name="Li Y."/>
            <person name="Xu H."/>
            <person name="Wei S."/>
            <person name="He X."/>
            <person name="Fang L."/>
            <person name="Zhang Z."/>
            <person name="Zhang Y."/>
            <person name="Huang X."/>
            <person name="Su Z."/>
            <person name="Tong W."/>
            <person name="Li J."/>
            <person name="Tong Z."/>
            <person name="Li S."/>
            <person name="Ye J."/>
            <person name="Wang L."/>
            <person name="Fang L."/>
            <person name="Lei T."/>
            <person name="Chen C."/>
            <person name="Chen H."/>
            <person name="Xu Z."/>
            <person name="Li H."/>
            <person name="Huang H."/>
            <person name="Zhang F."/>
            <person name="Xu H."/>
            <person name="Li N."/>
            <person name="Zhao C."/>
            <person name="Li S."/>
            <person name="Dong L."/>
            <person name="Huang Y."/>
            <person name="Li L."/>
            <person name="Xi Y."/>
            <person name="Qi Q."/>
            <person name="Li W."/>
            <person name="Zhang B."/>
            <person name="Hu W."/>
            <person name="Zhang Y."/>
            <person name="Tian X."/>
            <person name="Jiao Y."/>
            <person name="Liang X."/>
            <person name="Jin J."/>
            <person name="Gao L."/>
            <person name="Zheng W."/>
            <person name="Hao B."/>
            <person name="Liu S."/>
            <person name="Wang W."/>
            <person name="Yuan L."/>
            <person name="Cao M."/>
            <person name="McDermott J."/>
            <person name="Samudrala R."/>
            <person name="Wang J."/>
            <person name="Wong G.K."/>
            <person name="Yang H."/>
        </authorList>
    </citation>
    <scope>NUCLEOTIDE SEQUENCE [LARGE SCALE GENOMIC DNA]</scope>
    <source>
        <strain evidence="2">cv. 93-11</strain>
    </source>
</reference>
<proteinExistence type="predicted"/>